<comment type="caution">
    <text evidence="1">The sequence shown here is derived from an EMBL/GenBank/DDBJ whole genome shotgun (WGS) entry which is preliminary data.</text>
</comment>
<sequence>MVTRAEHTCGGCLGAVWNLGTVSINHSCVVNGNVTTITIATHTLNDYLWIEKKKI</sequence>
<reference evidence="1" key="2">
    <citation type="submission" date="2020-11" db="EMBL/GenBank/DDBJ databases">
        <authorList>
            <person name="McCartney M.A."/>
            <person name="Auch B."/>
            <person name="Kono T."/>
            <person name="Mallez S."/>
            <person name="Becker A."/>
            <person name="Gohl D.M."/>
            <person name="Silverstein K.A.T."/>
            <person name="Koren S."/>
            <person name="Bechman K.B."/>
            <person name="Herman A."/>
            <person name="Abrahante J.E."/>
            <person name="Garbe J."/>
        </authorList>
    </citation>
    <scope>NUCLEOTIDE SEQUENCE</scope>
    <source>
        <strain evidence="1">Duluth1</strain>
        <tissue evidence="1">Whole animal</tissue>
    </source>
</reference>
<accession>A0A9D4S0K5</accession>
<evidence type="ECO:0000313" key="2">
    <source>
        <dbReference type="Proteomes" id="UP000828390"/>
    </source>
</evidence>
<keyword evidence="2" id="KW-1185">Reference proteome</keyword>
<gene>
    <name evidence="1" type="ORF">DPMN_011720</name>
</gene>
<dbReference type="Proteomes" id="UP000828390">
    <property type="component" value="Unassembled WGS sequence"/>
</dbReference>
<evidence type="ECO:0000313" key="1">
    <source>
        <dbReference type="EMBL" id="KAH3887701.1"/>
    </source>
</evidence>
<protein>
    <submittedName>
        <fullName evidence="1">Uncharacterized protein</fullName>
    </submittedName>
</protein>
<reference evidence="1" key="1">
    <citation type="journal article" date="2019" name="bioRxiv">
        <title>The Genome of the Zebra Mussel, Dreissena polymorpha: A Resource for Invasive Species Research.</title>
        <authorList>
            <person name="McCartney M.A."/>
            <person name="Auch B."/>
            <person name="Kono T."/>
            <person name="Mallez S."/>
            <person name="Zhang Y."/>
            <person name="Obille A."/>
            <person name="Becker A."/>
            <person name="Abrahante J.E."/>
            <person name="Garbe J."/>
            <person name="Badalamenti J.P."/>
            <person name="Herman A."/>
            <person name="Mangelson H."/>
            <person name="Liachko I."/>
            <person name="Sullivan S."/>
            <person name="Sone E.D."/>
            <person name="Koren S."/>
            <person name="Silverstein K.A.T."/>
            <person name="Beckman K.B."/>
            <person name="Gohl D.M."/>
        </authorList>
    </citation>
    <scope>NUCLEOTIDE SEQUENCE</scope>
    <source>
        <strain evidence="1">Duluth1</strain>
        <tissue evidence="1">Whole animal</tissue>
    </source>
</reference>
<name>A0A9D4S0K5_DREPO</name>
<proteinExistence type="predicted"/>
<dbReference type="AlphaFoldDB" id="A0A9D4S0K5"/>
<organism evidence="1 2">
    <name type="scientific">Dreissena polymorpha</name>
    <name type="common">Zebra mussel</name>
    <name type="synonym">Mytilus polymorpha</name>
    <dbReference type="NCBI Taxonomy" id="45954"/>
    <lineage>
        <taxon>Eukaryota</taxon>
        <taxon>Metazoa</taxon>
        <taxon>Spiralia</taxon>
        <taxon>Lophotrochozoa</taxon>
        <taxon>Mollusca</taxon>
        <taxon>Bivalvia</taxon>
        <taxon>Autobranchia</taxon>
        <taxon>Heteroconchia</taxon>
        <taxon>Euheterodonta</taxon>
        <taxon>Imparidentia</taxon>
        <taxon>Neoheterodontei</taxon>
        <taxon>Myida</taxon>
        <taxon>Dreissenoidea</taxon>
        <taxon>Dreissenidae</taxon>
        <taxon>Dreissena</taxon>
    </lineage>
</organism>
<dbReference type="EMBL" id="JAIWYP010000001">
    <property type="protein sequence ID" value="KAH3887701.1"/>
    <property type="molecule type" value="Genomic_DNA"/>
</dbReference>